<sequence length="318" mass="35848">MAILPPDPVYVMRGDMGPVHSLMFRVSPYIEHLYAGAESGKVHIWDMRRNRELARLADFQEPCLSMHTVADEHLITQRKGGSINFWQASNSNWTLKETVQTEYYGFCRCRQSVDHAIFIPLSNSRVGIFSLKTMKTELELDPSSIPNEKSLGEVMAIKPCMDEMKYILVTYDGGSVYLWDVRSKKMLSTLESEQCPMCIDFHESLRLGIVGSPCDNLQVFSLSSNNELMEKTKLPLKNPGTSAIAIRPDMKVFAAGGWDSRIRIISLKTLRPLAVLDQHKSTIHDIVYSTSKVEAYNSKCLMAAAGKDGNVSLWNLYN</sequence>
<accession>A0ACC2PFF4</accession>
<evidence type="ECO:0000313" key="1">
    <source>
        <dbReference type="EMBL" id="KAJ8682300.1"/>
    </source>
</evidence>
<evidence type="ECO:0000313" key="2">
    <source>
        <dbReference type="Proteomes" id="UP001239111"/>
    </source>
</evidence>
<gene>
    <name evidence="1" type="ORF">QAD02_018092</name>
</gene>
<comment type="caution">
    <text evidence="1">The sequence shown here is derived from an EMBL/GenBank/DDBJ whole genome shotgun (WGS) entry which is preliminary data.</text>
</comment>
<dbReference type="EMBL" id="CM056741">
    <property type="protein sequence ID" value="KAJ8682300.1"/>
    <property type="molecule type" value="Genomic_DNA"/>
</dbReference>
<dbReference type="Proteomes" id="UP001239111">
    <property type="component" value="Chromosome 1"/>
</dbReference>
<protein>
    <submittedName>
        <fullName evidence="1">Uncharacterized protein</fullName>
    </submittedName>
</protein>
<reference evidence="1" key="1">
    <citation type="submission" date="2023-04" db="EMBL/GenBank/DDBJ databases">
        <title>A chromosome-level genome assembly of the parasitoid wasp Eretmocerus hayati.</title>
        <authorList>
            <person name="Zhong Y."/>
            <person name="Liu S."/>
            <person name="Liu Y."/>
        </authorList>
    </citation>
    <scope>NUCLEOTIDE SEQUENCE</scope>
    <source>
        <strain evidence="1">ZJU_SS_LIU_2023</strain>
    </source>
</reference>
<keyword evidence="2" id="KW-1185">Reference proteome</keyword>
<name>A0ACC2PFF4_9HYME</name>
<organism evidence="1 2">
    <name type="scientific">Eretmocerus hayati</name>
    <dbReference type="NCBI Taxonomy" id="131215"/>
    <lineage>
        <taxon>Eukaryota</taxon>
        <taxon>Metazoa</taxon>
        <taxon>Ecdysozoa</taxon>
        <taxon>Arthropoda</taxon>
        <taxon>Hexapoda</taxon>
        <taxon>Insecta</taxon>
        <taxon>Pterygota</taxon>
        <taxon>Neoptera</taxon>
        <taxon>Endopterygota</taxon>
        <taxon>Hymenoptera</taxon>
        <taxon>Apocrita</taxon>
        <taxon>Proctotrupomorpha</taxon>
        <taxon>Chalcidoidea</taxon>
        <taxon>Aphelinidae</taxon>
        <taxon>Aphelininae</taxon>
        <taxon>Eretmocerus</taxon>
    </lineage>
</organism>
<proteinExistence type="predicted"/>